<dbReference type="OrthoDB" id="6773841at2759"/>
<comment type="caution">
    <text evidence="1">The sequence shown here is derived from an EMBL/GenBank/DDBJ whole genome shotgun (WGS) entry which is preliminary data.</text>
</comment>
<dbReference type="AlphaFoldDB" id="A0A7D9IVG4"/>
<evidence type="ECO:0000313" key="2">
    <source>
        <dbReference type="Proteomes" id="UP001152795"/>
    </source>
</evidence>
<proteinExistence type="predicted"/>
<evidence type="ECO:0000313" key="1">
    <source>
        <dbReference type="EMBL" id="CAB4014379.1"/>
    </source>
</evidence>
<reference evidence="1" key="1">
    <citation type="submission" date="2020-04" db="EMBL/GenBank/DDBJ databases">
        <authorList>
            <person name="Alioto T."/>
            <person name="Alioto T."/>
            <person name="Gomez Garrido J."/>
        </authorList>
    </citation>
    <scope>NUCLEOTIDE SEQUENCE</scope>
    <source>
        <strain evidence="1">A484AB</strain>
    </source>
</reference>
<accession>A0A7D9IVG4</accession>
<name>A0A7D9IVG4_PARCT</name>
<protein>
    <submittedName>
        <fullName evidence="1">Uncharacterized protein</fullName>
    </submittedName>
</protein>
<dbReference type="Proteomes" id="UP001152795">
    <property type="component" value="Unassembled WGS sequence"/>
</dbReference>
<dbReference type="EMBL" id="CACRXK020008279">
    <property type="protein sequence ID" value="CAB4014379.1"/>
    <property type="molecule type" value="Genomic_DNA"/>
</dbReference>
<sequence>SGDHEIANNNRPISLLPVLSKIYEWLSSTQSGNKHLQSTETSVIQTTDMFLNTTEKKQVTASVLLDMRKAFNSIDTTTLVTKLEDVGTSCQAIKWFQYYLKSRYQVIRIQTTLS</sequence>
<dbReference type="PANTHER" id="PTHR33332">
    <property type="entry name" value="REVERSE TRANSCRIPTASE DOMAIN-CONTAINING PROTEIN"/>
    <property type="match status" value="1"/>
</dbReference>
<keyword evidence="2" id="KW-1185">Reference proteome</keyword>
<organism evidence="1 2">
    <name type="scientific">Paramuricea clavata</name>
    <name type="common">Red gorgonian</name>
    <name type="synonym">Violescent sea-whip</name>
    <dbReference type="NCBI Taxonomy" id="317549"/>
    <lineage>
        <taxon>Eukaryota</taxon>
        <taxon>Metazoa</taxon>
        <taxon>Cnidaria</taxon>
        <taxon>Anthozoa</taxon>
        <taxon>Octocorallia</taxon>
        <taxon>Malacalcyonacea</taxon>
        <taxon>Plexauridae</taxon>
        <taxon>Paramuricea</taxon>
    </lineage>
</organism>
<feature type="non-terminal residue" evidence="1">
    <location>
        <position position="1"/>
    </location>
</feature>
<gene>
    <name evidence="1" type="ORF">PACLA_8A038820</name>
</gene>